<protein>
    <submittedName>
        <fullName evidence="2">Uncharacterized protein</fullName>
    </submittedName>
</protein>
<dbReference type="EMBL" id="CP036271">
    <property type="protein sequence ID" value="QDT53704.1"/>
    <property type="molecule type" value="Genomic_DNA"/>
</dbReference>
<feature type="region of interest" description="Disordered" evidence="1">
    <location>
        <begin position="681"/>
        <end position="708"/>
    </location>
</feature>
<dbReference type="Proteomes" id="UP000315700">
    <property type="component" value="Chromosome"/>
</dbReference>
<gene>
    <name evidence="2" type="ORF">Pan44_17270</name>
</gene>
<dbReference type="RefSeq" id="WP_145029129.1">
    <property type="nucleotide sequence ID" value="NZ_CP036271.1"/>
</dbReference>
<dbReference type="OrthoDB" id="220607at2"/>
<accession>A0A517SC70</accession>
<organism evidence="2 3">
    <name type="scientific">Caulifigura coniformis</name>
    <dbReference type="NCBI Taxonomy" id="2527983"/>
    <lineage>
        <taxon>Bacteria</taxon>
        <taxon>Pseudomonadati</taxon>
        <taxon>Planctomycetota</taxon>
        <taxon>Planctomycetia</taxon>
        <taxon>Planctomycetales</taxon>
        <taxon>Planctomycetaceae</taxon>
        <taxon>Caulifigura</taxon>
    </lineage>
</organism>
<evidence type="ECO:0000313" key="2">
    <source>
        <dbReference type="EMBL" id="QDT53704.1"/>
    </source>
</evidence>
<sequence>MPSRKKPTSAARAAAPSGEAANALARELLGHLNFSNGKEDIAFLAALNRTTEFLQPFSAATLRDWLSPLMETLSAENPAFANIQQAREVLSVTIDHLLPAYRDFHADLLFHLEPADFEQPFLLGRMFEAVLSEGGPWDERDRIVSGAIRRLNDYVGYRPIAVLENGRKMELYPHERFRPVPLYIAGAGVAAGKFHDLIECTLQLLRESPPDVLQEAYLDLDRLDELAIDVRAHDHLHPVNKRTNYMFGEWDPHRIDLGGHYRRFVIRQILLDALTAWVDGPDARGKREERLFDAAAALCGTMLMASSVSGAGPDSFDSSVTLSSLLPTVARRRDEFYEQLMTRLEGARAKRLKREAEKSQQPFGHVRQYLNMHLAGYGARQVQYRELAYLYAQMGYADASRQKAAAIPAASIRFETEIECQIGTAHHEIDRGRVDAAAEHVSRIPDLLNRGIECGALVDPWNILGFTGQFALFSSREDAIPDNRVESLLDLVEGAFGVYGRTMAEAAAQGLGALRERMQAEYRRLVEWWDRFGSTVIEDLPEVVGDESYQSALHVAEALTEWRAAGEAAGDISFWRQHVDQFQSAQAYAQVIDALLDREDYVASMGLLMQWLGRVDEVGMESSEHSLFSLLIRWMKLAAHAKESEDAQSHRVALIRRLFDYLEANAEQFWSVPTLKGAVARANDADELDRTERPGRNRPDADDEDETDDVFQAAYEDVTYRDSTDDGNWGDTLENDLGFRNTEFELINRELEPRLKFLNAVAQLWQMAAVALAKETTVRPLDEQTLTAAGSWHQQARRWQSDLAELMHSVWAHEIGETSGDHDANVEYDIQLQVKYYLLHHIVSTLISLRNAERLLSGSMPETLATPRPSQDEERLAAVYRAIIRREPAEVQKLLPEVVNWLEQHPLLYVPLEHGGKPGPLLRTQALQSVVRFLLRELPKLGLIRETYHVLQTAFRMERRYRPEGQAITEFDRLFDLALRSSLAAVVKSARTWEEVGEDAEALIEAVGEVLDFYQKLWIDHSRTMRISSVDGLRDAEDWEELADFIEQYGSELFHASQLTLGNVRAILHNSVDWYLEYLEKEQDPLHPMRLLQDIEEGRIDREEAAWALETIYSIVVDKFDRFLEYNTTTTQSDYGENFYCLLEFLRVEAGYDRDAWHMQPLMIVHEVLCRAEMKEAARLWETTYEVQTADIAAQHLEDLKELQQEYGMRMPVIADHLNQRFVKPLAVNRMVALIQPSVADAREGKFDSSSFTELSQEIDAYLKDSWGSGIDVPGWIRTLDKEVHEATDPEEGGRPGAEADIQLPEILLTLADFRDQLKRWKETVRSNRSRSSGETGRRPPRGRRGRKPRD</sequence>
<feature type="region of interest" description="Disordered" evidence="1">
    <location>
        <begin position="1322"/>
        <end position="1351"/>
    </location>
</feature>
<keyword evidence="3" id="KW-1185">Reference proteome</keyword>
<proteinExistence type="predicted"/>
<feature type="compositionally biased region" description="Basic residues" evidence="1">
    <location>
        <begin position="1339"/>
        <end position="1351"/>
    </location>
</feature>
<dbReference type="KEGG" id="ccos:Pan44_17270"/>
<evidence type="ECO:0000313" key="3">
    <source>
        <dbReference type="Proteomes" id="UP000315700"/>
    </source>
</evidence>
<dbReference type="InParanoid" id="A0A517SC70"/>
<reference evidence="2 3" key="1">
    <citation type="submission" date="2019-02" db="EMBL/GenBank/DDBJ databases">
        <title>Deep-cultivation of Planctomycetes and their phenomic and genomic characterization uncovers novel biology.</title>
        <authorList>
            <person name="Wiegand S."/>
            <person name="Jogler M."/>
            <person name="Boedeker C."/>
            <person name="Pinto D."/>
            <person name="Vollmers J."/>
            <person name="Rivas-Marin E."/>
            <person name="Kohn T."/>
            <person name="Peeters S.H."/>
            <person name="Heuer A."/>
            <person name="Rast P."/>
            <person name="Oberbeckmann S."/>
            <person name="Bunk B."/>
            <person name="Jeske O."/>
            <person name="Meyerdierks A."/>
            <person name="Storesund J.E."/>
            <person name="Kallscheuer N."/>
            <person name="Luecker S."/>
            <person name="Lage O.M."/>
            <person name="Pohl T."/>
            <person name="Merkel B.J."/>
            <person name="Hornburger P."/>
            <person name="Mueller R.-W."/>
            <person name="Bruemmer F."/>
            <person name="Labrenz M."/>
            <person name="Spormann A.M."/>
            <person name="Op den Camp H."/>
            <person name="Overmann J."/>
            <person name="Amann R."/>
            <person name="Jetten M.S.M."/>
            <person name="Mascher T."/>
            <person name="Medema M.H."/>
            <person name="Devos D.P."/>
            <person name="Kaster A.-K."/>
            <person name="Ovreas L."/>
            <person name="Rohde M."/>
            <person name="Galperin M.Y."/>
            <person name="Jogler C."/>
        </authorList>
    </citation>
    <scope>NUCLEOTIDE SEQUENCE [LARGE SCALE GENOMIC DNA]</scope>
    <source>
        <strain evidence="2 3">Pan44</strain>
    </source>
</reference>
<feature type="compositionally biased region" description="Basic and acidic residues" evidence="1">
    <location>
        <begin position="688"/>
        <end position="700"/>
    </location>
</feature>
<name>A0A517SC70_9PLAN</name>
<evidence type="ECO:0000256" key="1">
    <source>
        <dbReference type="SAM" id="MobiDB-lite"/>
    </source>
</evidence>